<dbReference type="Pfam" id="PF01529">
    <property type="entry name" value="DHHC"/>
    <property type="match status" value="1"/>
</dbReference>
<dbReference type="PANTHER" id="PTHR22883">
    <property type="entry name" value="ZINC FINGER DHHC DOMAIN CONTAINING PROTEIN"/>
    <property type="match status" value="1"/>
</dbReference>
<evidence type="ECO:0000256" key="3">
    <source>
        <dbReference type="ARBA" id="ARBA00022692"/>
    </source>
</evidence>
<feature type="transmembrane region" description="Helical" evidence="7">
    <location>
        <begin position="50"/>
        <end position="71"/>
    </location>
</feature>
<evidence type="ECO:0000256" key="1">
    <source>
        <dbReference type="ARBA" id="ARBA00004141"/>
    </source>
</evidence>
<dbReference type="Proteomes" id="UP000601435">
    <property type="component" value="Unassembled WGS sequence"/>
</dbReference>
<dbReference type="PROSITE" id="PS50216">
    <property type="entry name" value="DHHC"/>
    <property type="match status" value="1"/>
</dbReference>
<evidence type="ECO:0000256" key="6">
    <source>
        <dbReference type="ARBA" id="ARBA00023315"/>
    </source>
</evidence>
<feature type="compositionally biased region" description="Basic and acidic residues" evidence="8">
    <location>
        <begin position="13"/>
        <end position="22"/>
    </location>
</feature>
<feature type="transmembrane region" description="Helical" evidence="7">
    <location>
        <begin position="152"/>
        <end position="175"/>
    </location>
</feature>
<keyword evidence="5 7" id="KW-0472">Membrane</keyword>
<dbReference type="AlphaFoldDB" id="A0A812RSJ4"/>
<protein>
    <recommendedName>
        <fullName evidence="7">Palmitoyltransferase</fullName>
        <ecNumber evidence="7">2.3.1.225</ecNumber>
    </recommendedName>
</protein>
<proteinExistence type="inferred from homology"/>
<evidence type="ECO:0000256" key="8">
    <source>
        <dbReference type="SAM" id="MobiDB-lite"/>
    </source>
</evidence>
<dbReference type="GO" id="GO:0019706">
    <property type="term" value="F:protein-cysteine S-palmitoyltransferase activity"/>
    <property type="evidence" value="ECO:0007669"/>
    <property type="project" value="UniProtKB-EC"/>
</dbReference>
<comment type="caution">
    <text evidence="10">The sequence shown here is derived from an EMBL/GenBank/DDBJ whole genome shotgun (WGS) entry which is preliminary data.</text>
</comment>
<dbReference type="GO" id="GO:0005783">
    <property type="term" value="C:endoplasmic reticulum"/>
    <property type="evidence" value="ECO:0007669"/>
    <property type="project" value="TreeGrafter"/>
</dbReference>
<evidence type="ECO:0000256" key="2">
    <source>
        <dbReference type="ARBA" id="ARBA00022679"/>
    </source>
</evidence>
<comment type="domain">
    <text evidence="7">The DHHC domain is required for palmitoyltransferase activity.</text>
</comment>
<name>A0A812RSJ4_9DINO</name>
<evidence type="ECO:0000313" key="11">
    <source>
        <dbReference type="Proteomes" id="UP000601435"/>
    </source>
</evidence>
<dbReference type="GO" id="GO:0016020">
    <property type="term" value="C:membrane"/>
    <property type="evidence" value="ECO:0007669"/>
    <property type="project" value="UniProtKB-SubCell"/>
</dbReference>
<dbReference type="OrthoDB" id="444798at2759"/>
<sequence length="292" mass="33204">TLLTSKGKSSPVAEDKVQKDDRGADEEDSVSSAAESRARFMIEGVDVRPYLPKVLPASTVLGALCMLWVQLPALHVYAPAQVCFGTLFLLTMWCMAYCAYADPGQMQETVDVEQGMPQRAHKSWQYPLPILRHDHYCKWINNVIGLRNHRSFVVMLFGLAALGVVGCTVDAWLFMALLIQEGIYVTPLQFFFLFFHLLYSLTLLYLDGPIIRIHWGLICRNELNQEWKEDAFWVAPGESHTPAKELGVEEYNALLDSDSLVYDASRNHFDQGVARNCWTFWFKERSGSLGEW</sequence>
<dbReference type="InterPro" id="IPR001594">
    <property type="entry name" value="Palmitoyltrfase_DHHC"/>
</dbReference>
<dbReference type="InterPro" id="IPR039859">
    <property type="entry name" value="PFA4/ZDH16/20/ERF2-like"/>
</dbReference>
<evidence type="ECO:0000259" key="9">
    <source>
        <dbReference type="Pfam" id="PF01529"/>
    </source>
</evidence>
<reference evidence="10" key="1">
    <citation type="submission" date="2021-02" db="EMBL/GenBank/DDBJ databases">
        <authorList>
            <person name="Dougan E. K."/>
            <person name="Rhodes N."/>
            <person name="Thang M."/>
            <person name="Chan C."/>
        </authorList>
    </citation>
    <scope>NUCLEOTIDE SEQUENCE</scope>
</reference>
<accession>A0A812RSJ4</accession>
<gene>
    <name evidence="10" type="primary">AKR1</name>
    <name evidence="10" type="ORF">SNEC2469_LOCUS12618</name>
</gene>
<keyword evidence="3 7" id="KW-0812">Transmembrane</keyword>
<comment type="catalytic activity">
    <reaction evidence="7">
        <text>L-cysteinyl-[protein] + hexadecanoyl-CoA = S-hexadecanoyl-L-cysteinyl-[protein] + CoA</text>
        <dbReference type="Rhea" id="RHEA:36683"/>
        <dbReference type="Rhea" id="RHEA-COMP:10131"/>
        <dbReference type="Rhea" id="RHEA-COMP:11032"/>
        <dbReference type="ChEBI" id="CHEBI:29950"/>
        <dbReference type="ChEBI" id="CHEBI:57287"/>
        <dbReference type="ChEBI" id="CHEBI:57379"/>
        <dbReference type="ChEBI" id="CHEBI:74151"/>
        <dbReference type="EC" id="2.3.1.225"/>
    </reaction>
</comment>
<feature type="non-terminal residue" evidence="10">
    <location>
        <position position="1"/>
    </location>
</feature>
<comment type="subcellular location">
    <subcellularLocation>
        <location evidence="1">Membrane</location>
        <topology evidence="1">Multi-pass membrane protein</topology>
    </subcellularLocation>
</comment>
<evidence type="ECO:0000256" key="7">
    <source>
        <dbReference type="RuleBase" id="RU079119"/>
    </source>
</evidence>
<dbReference type="EMBL" id="CAJNJA010020041">
    <property type="protein sequence ID" value="CAE7454465.1"/>
    <property type="molecule type" value="Genomic_DNA"/>
</dbReference>
<keyword evidence="4 7" id="KW-1133">Transmembrane helix</keyword>
<organism evidence="10 11">
    <name type="scientific">Symbiodinium necroappetens</name>
    <dbReference type="NCBI Taxonomy" id="1628268"/>
    <lineage>
        <taxon>Eukaryota</taxon>
        <taxon>Sar</taxon>
        <taxon>Alveolata</taxon>
        <taxon>Dinophyceae</taxon>
        <taxon>Suessiales</taxon>
        <taxon>Symbiodiniaceae</taxon>
        <taxon>Symbiodinium</taxon>
    </lineage>
</organism>
<feature type="transmembrane region" description="Helical" evidence="7">
    <location>
        <begin position="77"/>
        <end position="100"/>
    </location>
</feature>
<keyword evidence="11" id="KW-1185">Reference proteome</keyword>
<feature type="region of interest" description="Disordered" evidence="8">
    <location>
        <begin position="1"/>
        <end position="32"/>
    </location>
</feature>
<keyword evidence="6 7" id="KW-0012">Acyltransferase</keyword>
<dbReference type="GO" id="GO:0006612">
    <property type="term" value="P:protein targeting to membrane"/>
    <property type="evidence" value="ECO:0007669"/>
    <property type="project" value="TreeGrafter"/>
</dbReference>
<dbReference type="EC" id="2.3.1.225" evidence="7"/>
<evidence type="ECO:0000256" key="5">
    <source>
        <dbReference type="ARBA" id="ARBA00023136"/>
    </source>
</evidence>
<feature type="domain" description="Palmitoyltransferase DHHC" evidence="9">
    <location>
        <begin position="117"/>
        <end position="227"/>
    </location>
</feature>
<feature type="transmembrane region" description="Helical" evidence="7">
    <location>
        <begin position="187"/>
        <end position="206"/>
    </location>
</feature>
<dbReference type="GO" id="GO:0005794">
    <property type="term" value="C:Golgi apparatus"/>
    <property type="evidence" value="ECO:0007669"/>
    <property type="project" value="TreeGrafter"/>
</dbReference>
<evidence type="ECO:0000256" key="4">
    <source>
        <dbReference type="ARBA" id="ARBA00022989"/>
    </source>
</evidence>
<evidence type="ECO:0000313" key="10">
    <source>
        <dbReference type="EMBL" id="CAE7454465.1"/>
    </source>
</evidence>
<keyword evidence="2 7" id="KW-0808">Transferase</keyword>
<comment type="similarity">
    <text evidence="7">Belongs to the DHHC palmitoyltransferase family.</text>
</comment>